<dbReference type="EMBL" id="NQKQ01000005">
    <property type="protein sequence ID" value="PAA13873.1"/>
    <property type="molecule type" value="Genomic_DNA"/>
</dbReference>
<evidence type="ECO:0000313" key="2">
    <source>
        <dbReference type="EMBL" id="PAA13873.1"/>
    </source>
</evidence>
<proteinExistence type="predicted"/>
<dbReference type="EMBL" id="NQKL01000007">
    <property type="protein sequence ID" value="OZY41794.1"/>
    <property type="molecule type" value="Genomic_DNA"/>
</dbReference>
<gene>
    <name evidence="1" type="ORF">CJF43_11150</name>
    <name evidence="2" type="ORF">CJU81_06840</name>
</gene>
<name>A0A266LUR9_PSEFR</name>
<accession>A0A266LUR9</accession>
<sequence length="276" mass="31984">MGKYEKASSTYDPLLKVLVRESDTSSDRIRAKLSNHYEWCFCELCWRSTEYAISMAAPKVFKRLKRGNIKAVPLTESIRTEARKKTDTLVARYERALKGEFGKYEPPRMLGRYCDMQELRGDFSVAAFREHVERRMLVSTWARHGELLRPSALPAHPEGAARPSKLYCEVHNPRRSDEARRAYQRDRRFTLEYEDLIEKIWSQGAAVLPRWDIETWAEVRKNAYNQLQALKSPTSSMDDLLNQGITNQAEIARQLGVSRQAVSAAIKRRGRKQAMR</sequence>
<dbReference type="AlphaFoldDB" id="A0A266LUR9"/>
<dbReference type="RefSeq" id="WP_003443326.1">
    <property type="nucleotide sequence ID" value="NZ_JBBELN010000001.1"/>
</dbReference>
<dbReference type="Proteomes" id="UP000216113">
    <property type="component" value="Unassembled WGS sequence"/>
</dbReference>
<evidence type="ECO:0000313" key="1">
    <source>
        <dbReference type="EMBL" id="OZY41794.1"/>
    </source>
</evidence>
<dbReference type="OrthoDB" id="9151188at2"/>
<comment type="caution">
    <text evidence="1">The sequence shown here is derived from an EMBL/GenBank/DDBJ whole genome shotgun (WGS) entry which is preliminary data.</text>
</comment>
<dbReference type="Proteomes" id="UP000215861">
    <property type="component" value="Unassembled WGS sequence"/>
</dbReference>
<reference evidence="3 4" key="1">
    <citation type="submission" date="2017-08" db="EMBL/GenBank/DDBJ databases">
        <title>Genomic and metabolic characterisation of spoilage-associated Pseudomonas species.</title>
        <authorList>
            <person name="Stanborough T."/>
            <person name="Fegan N."/>
            <person name="Powell S.M."/>
            <person name="Singh T."/>
            <person name="Tamplin M.L."/>
            <person name="Chandry P.S."/>
        </authorList>
    </citation>
    <scope>NUCLEOTIDE SEQUENCE [LARGE SCALE GENOMIC DNA]</scope>
    <source>
        <strain evidence="2 3">F1801</strain>
        <strain evidence="1 4">F1820</strain>
    </source>
</reference>
<organism evidence="1 4">
    <name type="scientific">Pseudomonas fragi</name>
    <dbReference type="NCBI Taxonomy" id="296"/>
    <lineage>
        <taxon>Bacteria</taxon>
        <taxon>Pseudomonadati</taxon>
        <taxon>Pseudomonadota</taxon>
        <taxon>Gammaproteobacteria</taxon>
        <taxon>Pseudomonadales</taxon>
        <taxon>Pseudomonadaceae</taxon>
        <taxon>Pseudomonas</taxon>
    </lineage>
</organism>
<protein>
    <submittedName>
        <fullName evidence="1">Uncharacterized protein</fullName>
    </submittedName>
</protein>
<evidence type="ECO:0000313" key="4">
    <source>
        <dbReference type="Proteomes" id="UP000216113"/>
    </source>
</evidence>
<evidence type="ECO:0000313" key="3">
    <source>
        <dbReference type="Proteomes" id="UP000215861"/>
    </source>
</evidence>